<dbReference type="SMART" id="SM00450">
    <property type="entry name" value="RHOD"/>
    <property type="match status" value="2"/>
</dbReference>
<feature type="compositionally biased region" description="Low complexity" evidence="3">
    <location>
        <begin position="78"/>
        <end position="91"/>
    </location>
</feature>
<dbReference type="PROSITE" id="PS00380">
    <property type="entry name" value="RHODANESE_1"/>
    <property type="match status" value="1"/>
</dbReference>
<evidence type="ECO:0000256" key="2">
    <source>
        <dbReference type="ARBA" id="ARBA00022737"/>
    </source>
</evidence>
<dbReference type="PANTHER" id="PTHR11364:SF27">
    <property type="entry name" value="SULFURTRANSFERASE"/>
    <property type="match status" value="1"/>
</dbReference>
<keyword evidence="6" id="KW-1185">Reference proteome</keyword>
<name>B9TDS2_RICCO</name>
<dbReference type="EC" id="2.8.1.2" evidence="5"/>
<feature type="region of interest" description="Disordered" evidence="3">
    <location>
        <begin position="45"/>
        <end position="91"/>
    </location>
</feature>
<sequence length="426" mass="46694">MRLDLDGDEGAGAGPPPDQAWVISTLFDDQQIGAEAQHMALFEFPARRVQPGRDGDDLKSEEGCNRPQSQRDEKQRDQAAPPAQGGNQQLVRAPARRMVRARHQHLFVILRLQRNHAIASQSCPRMAWRRCPDCMAVCGGGNARREVEHAHEKERPMSAQTLSVPQLADCYLQSDVVVIDSRFALADPGLGERQYAEGHIPGAVYLHLDRDLSGPKATHGGRHPLPDPQGLARTFAAAGIDSAPPSLVVVYDDSRFGFAARVWWLLRWLGHDRVCVLDGGFAAWRAAGHPVSDRSAAPRTGNFVPRVHAEKVVDKAYVESLPNGAVLIDSREERRYFGLEEPIDPVAGHIPGARNFPWQQASDTQAGWLAADAQRERLGDAATASEIIVYCGSGVTACVNLLALAELGRDDAKLYAGSWSDWCSYR</sequence>
<dbReference type="EMBL" id="EQ978408">
    <property type="protein sequence ID" value="EEF25993.1"/>
    <property type="molecule type" value="Genomic_DNA"/>
</dbReference>
<dbReference type="eggNOG" id="KOG1529">
    <property type="taxonomic scope" value="Eukaryota"/>
</dbReference>
<dbReference type="PANTHER" id="PTHR11364">
    <property type="entry name" value="THIOSULFATE SULFERTANSFERASE"/>
    <property type="match status" value="1"/>
</dbReference>
<dbReference type="InterPro" id="IPR045078">
    <property type="entry name" value="TST/MPST-like"/>
</dbReference>
<dbReference type="GO" id="GO:0016784">
    <property type="term" value="F:3-mercaptopyruvate sulfurtransferase activity"/>
    <property type="evidence" value="ECO:0007669"/>
    <property type="project" value="UniProtKB-EC"/>
</dbReference>
<keyword evidence="2" id="KW-0677">Repeat</keyword>
<feature type="compositionally biased region" description="Basic and acidic residues" evidence="3">
    <location>
        <begin position="51"/>
        <end position="77"/>
    </location>
</feature>
<evidence type="ECO:0000256" key="1">
    <source>
        <dbReference type="ARBA" id="ARBA00022679"/>
    </source>
</evidence>
<dbReference type="CDD" id="cd01449">
    <property type="entry name" value="TST_Repeat_2"/>
    <property type="match status" value="1"/>
</dbReference>
<dbReference type="STRING" id="3988.B9TDS2"/>
<dbReference type="InterPro" id="IPR001307">
    <property type="entry name" value="Thiosulphate_STrfase_CS"/>
</dbReference>
<dbReference type="SUPFAM" id="SSF52821">
    <property type="entry name" value="Rhodanese/Cell cycle control phosphatase"/>
    <property type="match status" value="2"/>
</dbReference>
<feature type="region of interest" description="Disordered" evidence="3">
    <location>
        <begin position="1"/>
        <end position="20"/>
    </location>
</feature>
<gene>
    <name evidence="5" type="ORF">RCOM_1912480</name>
</gene>
<dbReference type="InterPro" id="IPR001763">
    <property type="entry name" value="Rhodanese-like_dom"/>
</dbReference>
<protein>
    <submittedName>
        <fullName evidence="5">Thiosulfate sulfertansferase, putative</fullName>
        <ecNumber evidence="5">2.8.1.2</ecNumber>
    </submittedName>
</protein>
<evidence type="ECO:0000313" key="6">
    <source>
        <dbReference type="Proteomes" id="UP000008311"/>
    </source>
</evidence>
<dbReference type="Proteomes" id="UP000008311">
    <property type="component" value="Unassembled WGS sequence"/>
</dbReference>
<reference evidence="6" key="1">
    <citation type="journal article" date="2010" name="Nat. Biotechnol.">
        <title>Draft genome sequence of the oilseed species Ricinus communis.</title>
        <authorList>
            <person name="Chan A.P."/>
            <person name="Crabtree J."/>
            <person name="Zhao Q."/>
            <person name="Lorenzi H."/>
            <person name="Orvis J."/>
            <person name="Puiu D."/>
            <person name="Melake-Berhan A."/>
            <person name="Jones K.M."/>
            <person name="Redman J."/>
            <person name="Chen G."/>
            <person name="Cahoon E.B."/>
            <person name="Gedil M."/>
            <person name="Stanke M."/>
            <person name="Haas B.J."/>
            <person name="Wortman J.R."/>
            <person name="Fraser-Liggett C.M."/>
            <person name="Ravel J."/>
            <person name="Rabinowicz P.D."/>
        </authorList>
    </citation>
    <scope>NUCLEOTIDE SEQUENCE [LARGE SCALE GENOMIC DNA]</scope>
    <source>
        <strain evidence="6">cv. Hale</strain>
    </source>
</reference>
<dbReference type="InterPro" id="IPR036873">
    <property type="entry name" value="Rhodanese-like_dom_sf"/>
</dbReference>
<proteinExistence type="predicted"/>
<accession>B9TDS2</accession>
<dbReference type="CDD" id="cd01448">
    <property type="entry name" value="TST_Repeat_1"/>
    <property type="match status" value="1"/>
</dbReference>
<dbReference type="PROSITE" id="PS50206">
    <property type="entry name" value="RHODANESE_3"/>
    <property type="match status" value="2"/>
</dbReference>
<dbReference type="GO" id="GO:0004792">
    <property type="term" value="F:thiosulfate-cyanide sulfurtransferase activity"/>
    <property type="evidence" value="ECO:0000318"/>
    <property type="project" value="GO_Central"/>
</dbReference>
<dbReference type="AlphaFoldDB" id="B9TDS2"/>
<evidence type="ECO:0000259" key="4">
    <source>
        <dbReference type="PROSITE" id="PS50206"/>
    </source>
</evidence>
<dbReference type="Gene3D" id="3.40.250.10">
    <property type="entry name" value="Rhodanese-like domain"/>
    <property type="match status" value="2"/>
</dbReference>
<evidence type="ECO:0000256" key="3">
    <source>
        <dbReference type="SAM" id="MobiDB-lite"/>
    </source>
</evidence>
<dbReference type="Pfam" id="PF00581">
    <property type="entry name" value="Rhodanese"/>
    <property type="match status" value="2"/>
</dbReference>
<organism evidence="5 6">
    <name type="scientific">Ricinus communis</name>
    <name type="common">Castor bean</name>
    <dbReference type="NCBI Taxonomy" id="3988"/>
    <lineage>
        <taxon>Eukaryota</taxon>
        <taxon>Viridiplantae</taxon>
        <taxon>Streptophyta</taxon>
        <taxon>Embryophyta</taxon>
        <taxon>Tracheophyta</taxon>
        <taxon>Spermatophyta</taxon>
        <taxon>Magnoliopsida</taxon>
        <taxon>eudicotyledons</taxon>
        <taxon>Gunneridae</taxon>
        <taxon>Pentapetalae</taxon>
        <taxon>rosids</taxon>
        <taxon>fabids</taxon>
        <taxon>Malpighiales</taxon>
        <taxon>Euphorbiaceae</taxon>
        <taxon>Acalyphoideae</taxon>
        <taxon>Acalypheae</taxon>
        <taxon>Ricinus</taxon>
    </lineage>
</organism>
<feature type="domain" description="Rhodanese" evidence="4">
    <location>
        <begin position="172"/>
        <end position="293"/>
    </location>
</feature>
<keyword evidence="1 5" id="KW-0808">Transferase</keyword>
<feature type="domain" description="Rhodanese" evidence="4">
    <location>
        <begin position="321"/>
        <end position="424"/>
    </location>
</feature>
<evidence type="ECO:0000313" key="5">
    <source>
        <dbReference type="EMBL" id="EEF25993.1"/>
    </source>
</evidence>
<dbReference type="InParanoid" id="B9TDS2"/>